<dbReference type="Proteomes" id="UP000637578">
    <property type="component" value="Unassembled WGS sequence"/>
</dbReference>
<reference evidence="1" key="2">
    <citation type="submission" date="2020-09" db="EMBL/GenBank/DDBJ databases">
        <authorList>
            <person name="Sun Q."/>
            <person name="Zhou Y."/>
        </authorList>
    </citation>
    <scope>NUCLEOTIDE SEQUENCE</scope>
    <source>
        <strain evidence="1">CGMCC 4.5737</strain>
    </source>
</reference>
<organism evidence="1 2">
    <name type="scientific">Longimycelium tulufanense</name>
    <dbReference type="NCBI Taxonomy" id="907463"/>
    <lineage>
        <taxon>Bacteria</taxon>
        <taxon>Bacillati</taxon>
        <taxon>Actinomycetota</taxon>
        <taxon>Actinomycetes</taxon>
        <taxon>Pseudonocardiales</taxon>
        <taxon>Pseudonocardiaceae</taxon>
        <taxon>Longimycelium</taxon>
    </lineage>
</organism>
<protein>
    <submittedName>
        <fullName evidence="1">Uncharacterized protein</fullName>
    </submittedName>
</protein>
<gene>
    <name evidence="1" type="ORF">GCM10012275_36050</name>
</gene>
<evidence type="ECO:0000313" key="2">
    <source>
        <dbReference type="Proteomes" id="UP000637578"/>
    </source>
</evidence>
<accession>A0A8J3C9U4</accession>
<name>A0A8J3C9U4_9PSEU</name>
<dbReference type="EMBL" id="BMMK01000016">
    <property type="protein sequence ID" value="GGM61955.1"/>
    <property type="molecule type" value="Genomic_DNA"/>
</dbReference>
<comment type="caution">
    <text evidence="1">The sequence shown here is derived from an EMBL/GenBank/DDBJ whole genome shotgun (WGS) entry which is preliminary data.</text>
</comment>
<proteinExistence type="predicted"/>
<evidence type="ECO:0000313" key="1">
    <source>
        <dbReference type="EMBL" id="GGM61955.1"/>
    </source>
</evidence>
<keyword evidence="2" id="KW-1185">Reference proteome</keyword>
<sequence>MPHTSEPIAENTVSCTVTQKAPSKSYLLRKSTGKLLVGRRRWAGRGGGSARPTGAVAVFGSGAAKAHGQKITSR</sequence>
<reference evidence="1" key="1">
    <citation type="journal article" date="2014" name="Int. J. Syst. Evol. Microbiol.">
        <title>Complete genome sequence of Corynebacterium casei LMG S-19264T (=DSM 44701T), isolated from a smear-ripened cheese.</title>
        <authorList>
            <consortium name="US DOE Joint Genome Institute (JGI-PGF)"/>
            <person name="Walter F."/>
            <person name="Albersmeier A."/>
            <person name="Kalinowski J."/>
            <person name="Ruckert C."/>
        </authorList>
    </citation>
    <scope>NUCLEOTIDE SEQUENCE</scope>
    <source>
        <strain evidence="1">CGMCC 4.5737</strain>
    </source>
</reference>
<dbReference type="AlphaFoldDB" id="A0A8J3C9U4"/>